<evidence type="ECO:0000313" key="2">
    <source>
        <dbReference type="EMBL" id="KKN02432.1"/>
    </source>
</evidence>
<name>A0A0F9MSR3_9ZZZZ</name>
<keyword evidence="1" id="KW-0472">Membrane</keyword>
<keyword evidence="1" id="KW-1133">Transmembrane helix</keyword>
<organism evidence="2">
    <name type="scientific">marine sediment metagenome</name>
    <dbReference type="NCBI Taxonomy" id="412755"/>
    <lineage>
        <taxon>unclassified sequences</taxon>
        <taxon>metagenomes</taxon>
        <taxon>ecological metagenomes</taxon>
    </lineage>
</organism>
<proteinExistence type="predicted"/>
<reference evidence="2" key="1">
    <citation type="journal article" date="2015" name="Nature">
        <title>Complex archaea that bridge the gap between prokaryotes and eukaryotes.</title>
        <authorList>
            <person name="Spang A."/>
            <person name="Saw J.H."/>
            <person name="Jorgensen S.L."/>
            <person name="Zaremba-Niedzwiedzka K."/>
            <person name="Martijn J."/>
            <person name="Lind A.E."/>
            <person name="van Eijk R."/>
            <person name="Schleper C."/>
            <person name="Guy L."/>
            <person name="Ettema T.J."/>
        </authorList>
    </citation>
    <scope>NUCLEOTIDE SEQUENCE</scope>
</reference>
<dbReference type="EMBL" id="LAZR01005149">
    <property type="protein sequence ID" value="KKN02432.1"/>
    <property type="molecule type" value="Genomic_DNA"/>
</dbReference>
<feature type="transmembrane region" description="Helical" evidence="1">
    <location>
        <begin position="36"/>
        <end position="54"/>
    </location>
</feature>
<sequence length="379" mass="45516">MKNNYDMVKKGRFKLLSYIIEGHLIFYKSHSKNEKFIAFAIIEINFFNPIISLLNEFLKKKLIHYYSIQLNTFEKDKKEILLNFEDSKKERIIKVFNIIHQKLIETKIQIQFLNEKILEARFITQIFEDIKSTLSIINKSESVLITNNKDVKFLDFYRINLGIVKNKSSFIYNFLNLITSFKRKGYLIFNFKISLNNDVKLNSYFVEFRKNFEENLNIKKNVNNFFNFNLLEKQPIKIKAIFNFLWRLGITDDVFSLNNFQSLFINNDKNCTLSLLEFNSHLEQNLLNNQIKFIRLNKNLLLIEQSFLFLVLKKLDSLYILRIIEKYHSKYLIYITILHDLGYKKLLEISTINQVENIKILHPNKFQELNYKVFKNKII</sequence>
<protein>
    <submittedName>
        <fullName evidence="2">Uncharacterized protein</fullName>
    </submittedName>
</protein>
<gene>
    <name evidence="2" type="ORF">LCGC14_1117780</name>
</gene>
<dbReference type="AlphaFoldDB" id="A0A0F9MSR3"/>
<evidence type="ECO:0000256" key="1">
    <source>
        <dbReference type="SAM" id="Phobius"/>
    </source>
</evidence>
<comment type="caution">
    <text evidence="2">The sequence shown here is derived from an EMBL/GenBank/DDBJ whole genome shotgun (WGS) entry which is preliminary data.</text>
</comment>
<accession>A0A0F9MSR3</accession>
<keyword evidence="1" id="KW-0812">Transmembrane</keyword>